<evidence type="ECO:0000313" key="3">
    <source>
        <dbReference type="Proteomes" id="UP000216947"/>
    </source>
</evidence>
<name>A0A261RI03_9BORD</name>
<protein>
    <submittedName>
        <fullName evidence="2">Uncharacterized protein</fullName>
    </submittedName>
</protein>
<dbReference type="Proteomes" id="UP000216947">
    <property type="component" value="Unassembled WGS sequence"/>
</dbReference>
<proteinExistence type="predicted"/>
<keyword evidence="3" id="KW-1185">Reference proteome</keyword>
<accession>A0A261RI03</accession>
<gene>
    <name evidence="2" type="ORF">CAL19_04030</name>
</gene>
<evidence type="ECO:0000256" key="1">
    <source>
        <dbReference type="SAM" id="MobiDB-lite"/>
    </source>
</evidence>
<dbReference type="AlphaFoldDB" id="A0A261RI03"/>
<reference evidence="3" key="1">
    <citation type="submission" date="2017-05" db="EMBL/GenBank/DDBJ databases">
        <title>Complete and WGS of Bordetella genogroups.</title>
        <authorList>
            <person name="Spilker T."/>
            <person name="Lipuma J."/>
        </authorList>
    </citation>
    <scope>NUCLEOTIDE SEQUENCE [LARGE SCALE GENOMIC DNA]</scope>
    <source>
        <strain evidence="3">AU18089</strain>
    </source>
</reference>
<evidence type="ECO:0000313" key="2">
    <source>
        <dbReference type="EMBL" id="OZI24678.1"/>
    </source>
</evidence>
<organism evidence="2 3">
    <name type="scientific">Bordetella genomosp. 7</name>
    <dbReference type="NCBI Taxonomy" id="1416805"/>
    <lineage>
        <taxon>Bacteria</taxon>
        <taxon>Pseudomonadati</taxon>
        <taxon>Pseudomonadota</taxon>
        <taxon>Betaproteobacteria</taxon>
        <taxon>Burkholderiales</taxon>
        <taxon>Alcaligenaceae</taxon>
        <taxon>Bordetella</taxon>
    </lineage>
</organism>
<feature type="region of interest" description="Disordered" evidence="1">
    <location>
        <begin position="1"/>
        <end position="31"/>
    </location>
</feature>
<dbReference type="EMBL" id="NEVK01000003">
    <property type="protein sequence ID" value="OZI24678.1"/>
    <property type="molecule type" value="Genomic_DNA"/>
</dbReference>
<sequence length="267" mass="28156">MSKTLDELTGELLDYQKPPGAGPDFDYSPPPASDALKLAENNGVRVSESERTALTQMGDVLSGSSFSVLNLNLDSSSRPPVSAEAAAQALAAGVNAASGGTLIPAGFEVKQDFNMTVQDYVRLDLLDSYIKFTSGATQYNHKSNVTIEATDVHLKAGEIAINADEEKNTVHNAKKLSRYFNLSSGSYSLTETPWKNRSALLVSADLSLGNASVGGVRIGTAAQMSHYGSGRHGGGLVSLDNEKSKWEKSANMVSLGATVIWLILSGG</sequence>
<dbReference type="RefSeq" id="WP_026638398.1">
    <property type="nucleotide sequence ID" value="NZ_NEVK01000003.1"/>
</dbReference>
<comment type="caution">
    <text evidence="2">The sequence shown here is derived from an EMBL/GenBank/DDBJ whole genome shotgun (WGS) entry which is preliminary data.</text>
</comment>